<reference evidence="1 2" key="1">
    <citation type="submission" date="2016-11" db="EMBL/GenBank/DDBJ databases">
        <title>The macronuclear genome of Stentor coeruleus: a giant cell with tiny introns.</title>
        <authorList>
            <person name="Slabodnick M."/>
            <person name="Ruby J.G."/>
            <person name="Reiff S.B."/>
            <person name="Swart E.C."/>
            <person name="Gosai S."/>
            <person name="Prabakaran S."/>
            <person name="Witkowska E."/>
            <person name="Larue G.E."/>
            <person name="Fisher S."/>
            <person name="Freeman R.M."/>
            <person name="Gunawardena J."/>
            <person name="Chu W."/>
            <person name="Stover N.A."/>
            <person name="Gregory B.D."/>
            <person name="Nowacki M."/>
            <person name="Derisi J."/>
            <person name="Roy S.W."/>
            <person name="Marshall W.F."/>
            <person name="Sood P."/>
        </authorList>
    </citation>
    <scope>NUCLEOTIDE SEQUENCE [LARGE SCALE GENOMIC DNA]</scope>
    <source>
        <strain evidence="1">WM001</strain>
    </source>
</reference>
<evidence type="ECO:0000313" key="2">
    <source>
        <dbReference type="Proteomes" id="UP000187209"/>
    </source>
</evidence>
<sequence length="248" mass="28754">MKTMTHSMKSSVYPTKKMSIDSYENEKEIDSKLPLPKGNSPYALAKRAEYIEKDLELAKHYYKLAIKYKDRGESAIKDIASILHQEGQTKEACDFLSEHRKIFKDHKKFANLYESLQKQIVPSENCLKRILKLAPLNDFETVDSIKCMFKNSSRILEVEFHYYNGQRAGFLMFSSHSSARKTLEGMLNWENCKVDWVSAEDLEYIKNCEFWTFALDTLGPTLLKCMSTDEKTAKHLIGNDLFCELTEN</sequence>
<keyword evidence="2" id="KW-1185">Reference proteome</keyword>
<dbReference type="OrthoDB" id="10258631at2759"/>
<organism evidence="1 2">
    <name type="scientific">Stentor coeruleus</name>
    <dbReference type="NCBI Taxonomy" id="5963"/>
    <lineage>
        <taxon>Eukaryota</taxon>
        <taxon>Sar</taxon>
        <taxon>Alveolata</taxon>
        <taxon>Ciliophora</taxon>
        <taxon>Postciliodesmatophora</taxon>
        <taxon>Heterotrichea</taxon>
        <taxon>Heterotrichida</taxon>
        <taxon>Stentoridae</taxon>
        <taxon>Stentor</taxon>
    </lineage>
</organism>
<proteinExistence type="predicted"/>
<name>A0A1R2BAC9_9CILI</name>
<protein>
    <submittedName>
        <fullName evidence="1">Uncharacterized protein</fullName>
    </submittedName>
</protein>
<dbReference type="Proteomes" id="UP000187209">
    <property type="component" value="Unassembled WGS sequence"/>
</dbReference>
<dbReference type="EMBL" id="MPUH01000801">
    <property type="protein sequence ID" value="OMJ73719.1"/>
    <property type="molecule type" value="Genomic_DNA"/>
</dbReference>
<comment type="caution">
    <text evidence="1">The sequence shown here is derived from an EMBL/GenBank/DDBJ whole genome shotgun (WGS) entry which is preliminary data.</text>
</comment>
<gene>
    <name evidence="1" type="ORF">SteCoe_27532</name>
</gene>
<dbReference type="AlphaFoldDB" id="A0A1R2BAC9"/>
<accession>A0A1R2BAC9</accession>
<evidence type="ECO:0000313" key="1">
    <source>
        <dbReference type="EMBL" id="OMJ73719.1"/>
    </source>
</evidence>